<feature type="domain" description="Pectinesterase inhibitor" evidence="2">
    <location>
        <begin position="82"/>
        <end position="216"/>
    </location>
</feature>
<evidence type="ECO:0000313" key="3">
    <source>
        <dbReference type="EMBL" id="EYU35851.1"/>
    </source>
</evidence>
<reference evidence="3 4" key="1">
    <citation type="journal article" date="2013" name="Proc. Natl. Acad. Sci. U.S.A.">
        <title>Fine-scale variation in meiotic recombination in Mimulus inferred from population shotgun sequencing.</title>
        <authorList>
            <person name="Hellsten U."/>
            <person name="Wright K.M."/>
            <person name="Jenkins J."/>
            <person name="Shu S."/>
            <person name="Yuan Y."/>
            <person name="Wessler S.R."/>
            <person name="Schmutz J."/>
            <person name="Willis J.H."/>
            <person name="Rokhsar D.S."/>
        </authorList>
    </citation>
    <scope>NUCLEOTIDE SEQUENCE [LARGE SCALE GENOMIC DNA]</scope>
    <source>
        <strain evidence="4">cv. DUN x IM62</strain>
    </source>
</reference>
<keyword evidence="1" id="KW-1133">Transmembrane helix</keyword>
<dbReference type="SUPFAM" id="SSF101148">
    <property type="entry name" value="Plant invertase/pectin methylesterase inhibitor"/>
    <property type="match status" value="1"/>
</dbReference>
<dbReference type="GO" id="GO:0046910">
    <property type="term" value="F:pectinesterase inhibitor activity"/>
    <property type="evidence" value="ECO:0000318"/>
    <property type="project" value="GO_Central"/>
</dbReference>
<organism evidence="3 4">
    <name type="scientific">Erythranthe guttata</name>
    <name type="common">Yellow monkey flower</name>
    <name type="synonym">Mimulus guttatus</name>
    <dbReference type="NCBI Taxonomy" id="4155"/>
    <lineage>
        <taxon>Eukaryota</taxon>
        <taxon>Viridiplantae</taxon>
        <taxon>Streptophyta</taxon>
        <taxon>Embryophyta</taxon>
        <taxon>Tracheophyta</taxon>
        <taxon>Spermatophyta</taxon>
        <taxon>Magnoliopsida</taxon>
        <taxon>eudicotyledons</taxon>
        <taxon>Gunneridae</taxon>
        <taxon>Pentapetalae</taxon>
        <taxon>asterids</taxon>
        <taxon>lamiids</taxon>
        <taxon>Lamiales</taxon>
        <taxon>Phrymaceae</taxon>
        <taxon>Erythranthe</taxon>
    </lineage>
</organism>
<dbReference type="Gene3D" id="1.20.140.40">
    <property type="entry name" value="Invertase/pectin methylesterase inhibitor family protein"/>
    <property type="match status" value="1"/>
</dbReference>
<keyword evidence="1" id="KW-0472">Membrane</keyword>
<evidence type="ECO:0000256" key="1">
    <source>
        <dbReference type="SAM" id="Phobius"/>
    </source>
</evidence>
<dbReference type="STRING" id="4155.A0A022R6J1"/>
<dbReference type="InterPro" id="IPR006501">
    <property type="entry name" value="Pectinesterase_inhib_dom"/>
</dbReference>
<sequence>MDLANQNFTSPSNNKAFIMQKITIIKNKQLEHKNLEIISLFVLIFVILIADFTILTTSICCNKRQPPKPVDAYLSNSKTYYCHLTMYPNLCYQSMSSKIPNPTLLEGDPSPIFSASLQIAIDHLKNVSTNHIKDNDSPIGQSLSRCGGWLHDSLSQLNESLTMLGVDSDIESLTYVEMNSIKGWAMDAAANALKCVLALDGEEKLLGVEKVKIGVEKARKCMVNSIGLMEGRQSILNDFYNPVIDEGDLYFDLFSYQYFEYKFLICLYSTLYLFLGFLYSLFWLSN</sequence>
<evidence type="ECO:0000259" key="2">
    <source>
        <dbReference type="Pfam" id="PF04043"/>
    </source>
</evidence>
<keyword evidence="1" id="KW-0812">Transmembrane</keyword>
<accession>A0A022R6J1</accession>
<evidence type="ECO:0000313" key="4">
    <source>
        <dbReference type="Proteomes" id="UP000030748"/>
    </source>
</evidence>
<dbReference type="AlphaFoldDB" id="A0A022R6J1"/>
<name>A0A022R6J1_ERYGU</name>
<feature type="transmembrane region" description="Helical" evidence="1">
    <location>
        <begin position="263"/>
        <end position="284"/>
    </location>
</feature>
<proteinExistence type="predicted"/>
<dbReference type="EMBL" id="KI630593">
    <property type="protein sequence ID" value="EYU35851.1"/>
    <property type="molecule type" value="Genomic_DNA"/>
</dbReference>
<gene>
    <name evidence="3" type="ORF">MIMGU_mgv1a011313mg</name>
</gene>
<dbReference type="GO" id="GO:0030599">
    <property type="term" value="F:pectinesterase activity"/>
    <property type="evidence" value="ECO:0000318"/>
    <property type="project" value="GO_Central"/>
</dbReference>
<dbReference type="InterPro" id="IPR035513">
    <property type="entry name" value="Invertase/methylesterase_inhib"/>
</dbReference>
<keyword evidence="4" id="KW-1185">Reference proteome</keyword>
<protein>
    <recommendedName>
        <fullName evidence="2">Pectinesterase inhibitor domain-containing protein</fullName>
    </recommendedName>
</protein>
<feature type="transmembrane region" description="Helical" evidence="1">
    <location>
        <begin position="37"/>
        <end position="61"/>
    </location>
</feature>
<dbReference type="Proteomes" id="UP000030748">
    <property type="component" value="Unassembled WGS sequence"/>
</dbReference>
<dbReference type="Pfam" id="PF04043">
    <property type="entry name" value="PMEI"/>
    <property type="match status" value="1"/>
</dbReference>